<feature type="signal peptide" evidence="6">
    <location>
        <begin position="1"/>
        <end position="29"/>
    </location>
</feature>
<evidence type="ECO:0000256" key="1">
    <source>
        <dbReference type="ARBA" id="ARBA00022512"/>
    </source>
</evidence>
<accession>A0ABN1H095</accession>
<reference evidence="8 9" key="1">
    <citation type="journal article" date="2019" name="Int. J. Syst. Evol. Microbiol.">
        <title>The Global Catalogue of Microorganisms (GCM) 10K type strain sequencing project: providing services to taxonomists for standard genome sequencing and annotation.</title>
        <authorList>
            <consortium name="The Broad Institute Genomics Platform"/>
            <consortium name="The Broad Institute Genome Sequencing Center for Infectious Disease"/>
            <person name="Wu L."/>
            <person name="Ma J."/>
        </authorList>
    </citation>
    <scope>NUCLEOTIDE SEQUENCE [LARGE SCALE GENOMIC DNA]</scope>
    <source>
        <strain evidence="8 9">JCM 5067</strain>
    </source>
</reference>
<comment type="caution">
    <text evidence="8">The sequence shown here is derived from an EMBL/GenBank/DDBJ whole genome shotgun (WGS) entry which is preliminary data.</text>
</comment>
<evidence type="ECO:0000256" key="6">
    <source>
        <dbReference type="SAM" id="SignalP"/>
    </source>
</evidence>
<keyword evidence="3 6" id="KW-0732">Signal</keyword>
<feature type="compositionally biased region" description="Polar residues" evidence="5">
    <location>
        <begin position="365"/>
        <end position="386"/>
    </location>
</feature>
<evidence type="ECO:0000313" key="9">
    <source>
        <dbReference type="Proteomes" id="UP001500668"/>
    </source>
</evidence>
<organism evidence="8 9">
    <name type="scientific">Streptomyces crystallinus</name>
    <dbReference type="NCBI Taxonomy" id="68191"/>
    <lineage>
        <taxon>Bacteria</taxon>
        <taxon>Bacillati</taxon>
        <taxon>Actinomycetota</taxon>
        <taxon>Actinomycetes</taxon>
        <taxon>Kitasatosporales</taxon>
        <taxon>Streptomycetaceae</taxon>
        <taxon>Streptomyces</taxon>
    </lineage>
</organism>
<dbReference type="NCBIfam" id="TIGR01167">
    <property type="entry name" value="LPXTG_anchor"/>
    <property type="match status" value="1"/>
</dbReference>
<evidence type="ECO:0000259" key="7">
    <source>
        <dbReference type="PROSITE" id="PS50847"/>
    </source>
</evidence>
<dbReference type="PROSITE" id="PS50847">
    <property type="entry name" value="GRAM_POS_ANCHORING"/>
    <property type="match status" value="1"/>
</dbReference>
<evidence type="ECO:0000256" key="5">
    <source>
        <dbReference type="SAM" id="MobiDB-lite"/>
    </source>
</evidence>
<name>A0ABN1H095_9ACTN</name>
<dbReference type="Proteomes" id="UP001500668">
    <property type="component" value="Unassembled WGS sequence"/>
</dbReference>
<keyword evidence="1" id="KW-0134">Cell wall</keyword>
<keyword evidence="9" id="KW-1185">Reference proteome</keyword>
<gene>
    <name evidence="8" type="ORF">GCM10010394_64930</name>
</gene>
<protein>
    <recommendedName>
        <fullName evidence="7">Gram-positive cocci surface proteins LPxTG domain-containing protein</fullName>
    </recommendedName>
</protein>
<dbReference type="NCBIfam" id="NF041528">
    <property type="entry name" value="strep_LAETG"/>
    <property type="match status" value="1"/>
</dbReference>
<feature type="chain" id="PRO_5045627110" description="Gram-positive cocci surface proteins LPxTG domain-containing protein" evidence="6">
    <location>
        <begin position="30"/>
        <end position="416"/>
    </location>
</feature>
<evidence type="ECO:0000256" key="2">
    <source>
        <dbReference type="ARBA" id="ARBA00022525"/>
    </source>
</evidence>
<keyword evidence="2" id="KW-0964">Secreted</keyword>
<dbReference type="InterPro" id="IPR019931">
    <property type="entry name" value="LPXTG_anchor"/>
</dbReference>
<keyword evidence="4" id="KW-0572">Peptidoglycan-anchor</keyword>
<sequence>MNIRRALATAVAAAVTAPVVILSAGPALADAKPAAQTQQKPTIAELEKAAAAAKKAYEDALATEKTAREAVAAATSDTAPLHVKAKAADKEAGTATAARTVADKAVSDAQFILDKLPADATAADRAAAEKVLADAKKDAETAAGVEKTAVEKAKAALKEAQDAEVAAFKALYRATEATKTALAAKEAADKALADAKKAAAEPTCEPGSLLVSTVLTGLPSQIAAGTSTDFSLRITNGTDKAIARLRPFTYVWAADKSHHKVSAGLLHLQWSTDRSGGWKDVDSLHRAGVVENLAAGAHTDVKLRLKLDAKTPAGQGFAFVAALNGEKPCDGSEPPMDKYPFEILAAGAKPGTGKARTTDTKPLGGTSTTAVNTTSSGQLAATGSSSATPKLALAGGAALVVGAGAVMAARRRRTDG</sequence>
<proteinExistence type="predicted"/>
<evidence type="ECO:0000256" key="4">
    <source>
        <dbReference type="ARBA" id="ARBA00023088"/>
    </source>
</evidence>
<feature type="region of interest" description="Disordered" evidence="5">
    <location>
        <begin position="349"/>
        <end position="386"/>
    </location>
</feature>
<feature type="domain" description="Gram-positive cocci surface proteins LPxTG" evidence="7">
    <location>
        <begin position="379"/>
        <end position="416"/>
    </location>
</feature>
<evidence type="ECO:0000313" key="8">
    <source>
        <dbReference type="EMBL" id="GAA0625205.1"/>
    </source>
</evidence>
<evidence type="ECO:0000256" key="3">
    <source>
        <dbReference type="ARBA" id="ARBA00022729"/>
    </source>
</evidence>
<dbReference type="RefSeq" id="WP_344080056.1">
    <property type="nucleotide sequence ID" value="NZ_BAAACA010000058.1"/>
</dbReference>
<dbReference type="EMBL" id="BAAACA010000058">
    <property type="protein sequence ID" value="GAA0625205.1"/>
    <property type="molecule type" value="Genomic_DNA"/>
</dbReference>